<feature type="transmembrane region" description="Helical" evidence="8">
    <location>
        <begin position="12"/>
        <end position="31"/>
    </location>
</feature>
<dbReference type="PIRSF" id="PIRSF005355">
    <property type="entry name" value="UBIAD1"/>
    <property type="match status" value="1"/>
</dbReference>
<name>A0A495RLA4_9GAMM</name>
<dbReference type="PANTHER" id="PTHR13929">
    <property type="entry name" value="1,4-DIHYDROXY-2-NAPHTHOATE OCTAPRENYLTRANSFERASE"/>
    <property type="match status" value="1"/>
</dbReference>
<gene>
    <name evidence="8" type="primary">menA</name>
    <name evidence="10" type="ORF">DES39_0817</name>
</gene>
<keyword evidence="7 8" id="KW-0472">Membrane</keyword>
<keyword evidence="2 8" id="KW-0474">Menaquinone biosynthesis</keyword>
<dbReference type="HAMAP" id="MF_01937">
    <property type="entry name" value="MenA_1"/>
    <property type="match status" value="1"/>
</dbReference>
<proteinExistence type="inferred from homology"/>
<evidence type="ECO:0000313" key="11">
    <source>
        <dbReference type="Proteomes" id="UP000278542"/>
    </source>
</evidence>
<keyword evidence="6 8" id="KW-1133">Transmembrane helix</keyword>
<dbReference type="AlphaFoldDB" id="A0A495RLA4"/>
<evidence type="ECO:0000256" key="8">
    <source>
        <dbReference type="HAMAP-Rule" id="MF_01937"/>
    </source>
</evidence>
<dbReference type="InterPro" id="IPR000537">
    <property type="entry name" value="UbiA_prenyltransferase"/>
</dbReference>
<dbReference type="InterPro" id="IPR026046">
    <property type="entry name" value="UBIAD1"/>
</dbReference>
<dbReference type="GO" id="GO:0009234">
    <property type="term" value="P:menaquinone biosynthetic process"/>
    <property type="evidence" value="ECO:0007669"/>
    <property type="project" value="UniProtKB-UniRule"/>
</dbReference>
<dbReference type="NCBIfam" id="NF004750">
    <property type="entry name" value="PRK06080.1-2"/>
    <property type="match status" value="1"/>
</dbReference>
<feature type="transmembrane region" description="Helical" evidence="8">
    <location>
        <begin position="150"/>
        <end position="168"/>
    </location>
</feature>
<dbReference type="NCBIfam" id="TIGR00751">
    <property type="entry name" value="menA"/>
    <property type="match status" value="1"/>
</dbReference>
<keyword evidence="5 8" id="KW-0812">Transmembrane</keyword>
<reference evidence="10 11" key="1">
    <citation type="submission" date="2018-10" db="EMBL/GenBank/DDBJ databases">
        <title>Genomic Encyclopedia of Type Strains, Phase IV (KMG-IV): sequencing the most valuable type-strain genomes for metagenomic binning, comparative biology and taxonomic classification.</title>
        <authorList>
            <person name="Goeker M."/>
        </authorList>
    </citation>
    <scope>NUCLEOTIDE SEQUENCE [LARGE SCALE GENOMIC DNA]</scope>
    <source>
        <strain evidence="10 11">DSM 22228</strain>
    </source>
</reference>
<accession>A0A495RLA4</accession>
<feature type="transmembrane region" description="Helical" evidence="8">
    <location>
        <begin position="93"/>
        <end position="112"/>
    </location>
</feature>
<feature type="transmembrane region" description="Helical" evidence="8">
    <location>
        <begin position="37"/>
        <end position="57"/>
    </location>
</feature>
<comment type="catalytic activity">
    <reaction evidence="8">
        <text>an all-trans-polyprenyl diphosphate + 1,4-dihydroxy-2-naphthoate + H(+) = a 2-demethylmenaquinol + CO2 + diphosphate</text>
        <dbReference type="Rhea" id="RHEA:26478"/>
        <dbReference type="Rhea" id="RHEA-COMP:9563"/>
        <dbReference type="Rhea" id="RHEA-COMP:9564"/>
        <dbReference type="ChEBI" id="CHEBI:11173"/>
        <dbReference type="ChEBI" id="CHEBI:15378"/>
        <dbReference type="ChEBI" id="CHEBI:16526"/>
        <dbReference type="ChEBI" id="CHEBI:33019"/>
        <dbReference type="ChEBI" id="CHEBI:55437"/>
        <dbReference type="ChEBI" id="CHEBI:58914"/>
        <dbReference type="EC" id="2.5.1.74"/>
    </reaction>
</comment>
<dbReference type="InterPro" id="IPR044878">
    <property type="entry name" value="UbiA_sf"/>
</dbReference>
<dbReference type="RefSeq" id="WP_121144465.1">
    <property type="nucleotide sequence ID" value="NZ_RBWY01000001.1"/>
</dbReference>
<feature type="transmembrane region" description="Helical" evidence="8">
    <location>
        <begin position="174"/>
        <end position="197"/>
    </location>
</feature>
<dbReference type="OrthoDB" id="9767568at2"/>
<evidence type="ECO:0000313" key="10">
    <source>
        <dbReference type="EMBL" id="RKS87578.1"/>
    </source>
</evidence>
<dbReference type="Proteomes" id="UP000278542">
    <property type="component" value="Unassembled WGS sequence"/>
</dbReference>
<evidence type="ECO:0000256" key="6">
    <source>
        <dbReference type="ARBA" id="ARBA00022989"/>
    </source>
</evidence>
<dbReference type="EMBL" id="RBWY01000001">
    <property type="protein sequence ID" value="RKS87578.1"/>
    <property type="molecule type" value="Genomic_DNA"/>
</dbReference>
<dbReference type="UniPathway" id="UPA00079">
    <property type="reaction ID" value="UER00168"/>
</dbReference>
<dbReference type="GO" id="GO:0005886">
    <property type="term" value="C:plasma membrane"/>
    <property type="evidence" value="ECO:0007669"/>
    <property type="project" value="UniProtKB-SubCell"/>
</dbReference>
<dbReference type="GO" id="GO:0046428">
    <property type="term" value="F:1,4-dihydroxy-2-naphthoate polyprenyltransferase activity"/>
    <property type="evidence" value="ECO:0007669"/>
    <property type="project" value="UniProtKB-UniRule"/>
</dbReference>
<feature type="transmembrane region" description="Helical" evidence="8">
    <location>
        <begin position="118"/>
        <end position="138"/>
    </location>
</feature>
<feature type="transmembrane region" description="Helical" evidence="8">
    <location>
        <begin position="272"/>
        <end position="297"/>
    </location>
</feature>
<dbReference type="PANTHER" id="PTHR13929:SF0">
    <property type="entry name" value="UBIA PRENYLTRANSFERASE DOMAIN-CONTAINING PROTEIN 1"/>
    <property type="match status" value="1"/>
</dbReference>
<dbReference type="CDD" id="cd13962">
    <property type="entry name" value="PT_UbiA_UBIAD1"/>
    <property type="match status" value="1"/>
</dbReference>
<keyword evidence="11" id="KW-1185">Reference proteome</keyword>
<dbReference type="Gene3D" id="1.10.357.140">
    <property type="entry name" value="UbiA prenyltransferase"/>
    <property type="match status" value="1"/>
</dbReference>
<comment type="similarity">
    <text evidence="8">Belongs to the MenA family. Type 1 subfamily.</text>
</comment>
<dbReference type="InterPro" id="IPR004657">
    <property type="entry name" value="MenA"/>
</dbReference>
<evidence type="ECO:0000256" key="2">
    <source>
        <dbReference type="ARBA" id="ARBA00022428"/>
    </source>
</evidence>
<dbReference type="EC" id="2.5.1.74" evidence="8 9"/>
<evidence type="ECO:0000256" key="1">
    <source>
        <dbReference type="ARBA" id="ARBA00004141"/>
    </source>
</evidence>
<evidence type="ECO:0000256" key="5">
    <source>
        <dbReference type="ARBA" id="ARBA00022692"/>
    </source>
</evidence>
<protein>
    <recommendedName>
        <fullName evidence="8 9">1,4-dihydroxy-2-naphthoate octaprenyltransferase</fullName>
        <shortName evidence="8">DHNA-octaprenyltransferase</shortName>
        <ecNumber evidence="8 9">2.5.1.74</ecNumber>
    </recommendedName>
</protein>
<dbReference type="GO" id="GO:0042371">
    <property type="term" value="P:vitamin K biosynthetic process"/>
    <property type="evidence" value="ECO:0007669"/>
    <property type="project" value="TreeGrafter"/>
</dbReference>
<keyword evidence="4 8" id="KW-0808">Transferase</keyword>
<sequence length="298" mass="32916">MKLVPWIESLRLKTLPLALSTILVGNALAYWHGHCNLWIMLLTLLTASLLQILSNLANDYGDAIKGADKHDRLGPLRGIQQGLITLKQLRQAIIINIILCLISGFALLSLACDSYIEFGQFILLGCCSIIAAITYTIGKKPYGYIGLGDLSVLIFFGLVSILGSYYLQNKQIDWLLFYPAIGCGLLSVAVLNINNLRDVHSDQLNNKRTLIVLIGDKAGCYYHALLLILAFCLLAHFSFSYLQTIWSYLFVIVAPLAAMQIHAVFKYRSTSAIAPLLFSTVKLAMLTNVLYCLGIVLS</sequence>
<evidence type="ECO:0000256" key="4">
    <source>
        <dbReference type="ARBA" id="ARBA00022679"/>
    </source>
</evidence>
<dbReference type="Pfam" id="PF01040">
    <property type="entry name" value="UbiA"/>
    <property type="match status" value="1"/>
</dbReference>
<feature type="transmembrane region" description="Helical" evidence="8">
    <location>
        <begin position="218"/>
        <end position="239"/>
    </location>
</feature>
<comment type="caution">
    <text evidence="10">The sequence shown here is derived from an EMBL/GenBank/DDBJ whole genome shotgun (WGS) entry which is preliminary data.</text>
</comment>
<evidence type="ECO:0000256" key="9">
    <source>
        <dbReference type="NCBIfam" id="TIGR00751"/>
    </source>
</evidence>
<evidence type="ECO:0000256" key="3">
    <source>
        <dbReference type="ARBA" id="ARBA00022475"/>
    </source>
</evidence>
<evidence type="ECO:0000256" key="7">
    <source>
        <dbReference type="ARBA" id="ARBA00023136"/>
    </source>
</evidence>
<comment type="subcellular location">
    <subcellularLocation>
        <location evidence="8">Cell membrane</location>
        <topology evidence="8">Multi-pass membrane protein</topology>
    </subcellularLocation>
    <subcellularLocation>
        <location evidence="1">Membrane</location>
        <topology evidence="1">Multi-pass membrane protein</topology>
    </subcellularLocation>
</comment>
<organism evidence="10 11">
    <name type="scientific">Orbus hercynius</name>
    <dbReference type="NCBI Taxonomy" id="593135"/>
    <lineage>
        <taxon>Bacteria</taxon>
        <taxon>Pseudomonadati</taxon>
        <taxon>Pseudomonadota</taxon>
        <taxon>Gammaproteobacteria</taxon>
        <taxon>Orbales</taxon>
        <taxon>Orbaceae</taxon>
        <taxon>Orbus</taxon>
    </lineage>
</organism>
<feature type="transmembrane region" description="Helical" evidence="8">
    <location>
        <begin position="245"/>
        <end position="265"/>
    </location>
</feature>
<comment type="function">
    <text evidence="8">Conversion of 1,4-dihydroxy-2-naphthoate (DHNA) to demethylmenaquinone (DMK).</text>
</comment>
<keyword evidence="3 8" id="KW-1003">Cell membrane</keyword>
<comment type="pathway">
    <text evidence="8">Quinol/quinone metabolism; menaquinone biosynthesis; menaquinol from 1,4-dihydroxy-2-naphthoate: step 1/2.</text>
</comment>